<evidence type="ECO:0000313" key="1">
    <source>
        <dbReference type="EMBL" id="CAK9047359.1"/>
    </source>
</evidence>
<dbReference type="InterPro" id="IPR027417">
    <property type="entry name" value="P-loop_NTPase"/>
</dbReference>
<sequence length="293" mass="33449">MRAIDINDLKHVAVNELVHWAQLRIDFAIVGPPNAGTSSLQKTLSKHPNIRFIDGIHELSVPSSWHRSIELWGWQCTAPKLLPKHWAEDHLIEVMSGKGSTSSPAIVGFRNPKFIYSKQCLQNLKSIPGIKIITMWRDPIDWMWSSLSRAYEGFDTSPEDFRRAWHQLADTDKEVVAMSRAGGGLSELSMWRLGVPLSAKAALLHQRYQELQQMFQDRMLVLPFSWLRDDSLKWIQAASDFLGVSVDAMPLLSHNVRRRRSGPRLEDMASNDTLTLQLFFSHPEKTPLMEESL</sequence>
<gene>
    <name evidence="1" type="ORF">CCMP2556_LOCUS24508</name>
</gene>
<dbReference type="Proteomes" id="UP001642484">
    <property type="component" value="Unassembled WGS sequence"/>
</dbReference>
<comment type="caution">
    <text evidence="1">The sequence shown here is derived from an EMBL/GenBank/DDBJ whole genome shotgun (WGS) entry which is preliminary data.</text>
</comment>
<accession>A0ABP0M9B6</accession>
<evidence type="ECO:0000313" key="2">
    <source>
        <dbReference type="Proteomes" id="UP001642484"/>
    </source>
</evidence>
<organism evidence="1 2">
    <name type="scientific">Durusdinium trenchii</name>
    <dbReference type="NCBI Taxonomy" id="1381693"/>
    <lineage>
        <taxon>Eukaryota</taxon>
        <taxon>Sar</taxon>
        <taxon>Alveolata</taxon>
        <taxon>Dinophyceae</taxon>
        <taxon>Suessiales</taxon>
        <taxon>Symbiodiniaceae</taxon>
        <taxon>Durusdinium</taxon>
    </lineage>
</organism>
<evidence type="ECO:0008006" key="3">
    <source>
        <dbReference type="Google" id="ProtNLM"/>
    </source>
</evidence>
<dbReference type="SUPFAM" id="SSF52540">
    <property type="entry name" value="P-loop containing nucleoside triphosphate hydrolases"/>
    <property type="match status" value="1"/>
</dbReference>
<dbReference type="Gene3D" id="3.40.50.300">
    <property type="entry name" value="P-loop containing nucleotide triphosphate hydrolases"/>
    <property type="match status" value="1"/>
</dbReference>
<reference evidence="1 2" key="1">
    <citation type="submission" date="2024-02" db="EMBL/GenBank/DDBJ databases">
        <authorList>
            <person name="Chen Y."/>
            <person name="Shah S."/>
            <person name="Dougan E. K."/>
            <person name="Thang M."/>
            <person name="Chan C."/>
        </authorList>
    </citation>
    <scope>NUCLEOTIDE SEQUENCE [LARGE SCALE GENOMIC DNA]</scope>
</reference>
<protein>
    <recommendedName>
        <fullName evidence="3">Sulfotransferase</fullName>
    </recommendedName>
</protein>
<proteinExistence type="predicted"/>
<dbReference type="EMBL" id="CAXAMN010016113">
    <property type="protein sequence ID" value="CAK9047359.1"/>
    <property type="molecule type" value="Genomic_DNA"/>
</dbReference>
<name>A0ABP0M9B6_9DINO</name>
<keyword evidence="2" id="KW-1185">Reference proteome</keyword>